<dbReference type="STRING" id="121616.GA0070216_10429"/>
<evidence type="ECO:0000259" key="2">
    <source>
        <dbReference type="SMART" id="SM00909"/>
    </source>
</evidence>
<evidence type="ECO:0000256" key="1">
    <source>
        <dbReference type="SAM" id="MobiDB-lite"/>
    </source>
</evidence>
<dbReference type="SMART" id="SM00909">
    <property type="entry name" value="Germane"/>
    <property type="match status" value="1"/>
</dbReference>
<evidence type="ECO:0000313" key="3">
    <source>
        <dbReference type="EMBL" id="SCF01488.1"/>
    </source>
</evidence>
<dbReference type="Proteomes" id="UP000198797">
    <property type="component" value="Unassembled WGS sequence"/>
</dbReference>
<name>A0A1C4WZ71_9ACTN</name>
<protein>
    <submittedName>
        <fullName evidence="3">Sporulation and spore germination</fullName>
    </submittedName>
</protein>
<proteinExistence type="predicted"/>
<feature type="region of interest" description="Disordered" evidence="1">
    <location>
        <begin position="179"/>
        <end position="200"/>
    </location>
</feature>
<sequence length="200" mass="20720">MTRRRRSPAVTRRVSSSGRWLLPPVVALLLLAGCGVPADEQPRAVEPPFGPPAAPAASSVPGRVEQAFCLVRAGRLVRVLRQVDAAGGADGHLRRLLAGPDNAERVAGFGTALPGAVHVLGARLVDGRAQVEVEPLGEESGRSDEVLAYGQIVCTLDSRADVAGVSFLLRGRPLEVPRADGSLSSGPLTAADYPAVTGPD</sequence>
<organism evidence="3 4">
    <name type="scientific">Micromonospora matsumotoense</name>
    <dbReference type="NCBI Taxonomy" id="121616"/>
    <lineage>
        <taxon>Bacteria</taxon>
        <taxon>Bacillati</taxon>
        <taxon>Actinomycetota</taxon>
        <taxon>Actinomycetes</taxon>
        <taxon>Micromonosporales</taxon>
        <taxon>Micromonosporaceae</taxon>
        <taxon>Micromonospora</taxon>
    </lineage>
</organism>
<dbReference type="AlphaFoldDB" id="A0A1C4WZ71"/>
<evidence type="ECO:0000313" key="4">
    <source>
        <dbReference type="Proteomes" id="UP000198797"/>
    </source>
</evidence>
<keyword evidence="4" id="KW-1185">Reference proteome</keyword>
<dbReference type="InterPro" id="IPR019606">
    <property type="entry name" value="GerMN"/>
</dbReference>
<dbReference type="EMBL" id="FMCU01000004">
    <property type="protein sequence ID" value="SCF01488.1"/>
    <property type="molecule type" value="Genomic_DNA"/>
</dbReference>
<gene>
    <name evidence="3" type="ORF">GA0070216_10429</name>
</gene>
<dbReference type="PROSITE" id="PS51257">
    <property type="entry name" value="PROKAR_LIPOPROTEIN"/>
    <property type="match status" value="1"/>
</dbReference>
<reference evidence="4" key="1">
    <citation type="submission" date="2016-06" db="EMBL/GenBank/DDBJ databases">
        <authorList>
            <person name="Varghese N."/>
            <person name="Submissions Spin"/>
        </authorList>
    </citation>
    <scope>NUCLEOTIDE SEQUENCE [LARGE SCALE GENOMIC DNA]</scope>
    <source>
        <strain evidence="4">DSM 44100</strain>
    </source>
</reference>
<feature type="domain" description="GerMN" evidence="2">
    <location>
        <begin position="89"/>
        <end position="178"/>
    </location>
</feature>
<dbReference type="Pfam" id="PF10646">
    <property type="entry name" value="Germane"/>
    <property type="match status" value="1"/>
</dbReference>
<accession>A0A1C4WZ71</accession>